<protein>
    <submittedName>
        <fullName evidence="7">2-hydroxyacid dehydrogenase</fullName>
    </submittedName>
</protein>
<evidence type="ECO:0000259" key="5">
    <source>
        <dbReference type="Pfam" id="PF00389"/>
    </source>
</evidence>
<sequence length="325" mass="35512">MPVIAVLIPDDTNNPERIPPGLEAFDGRAEIRFTDPDGLPQALEGADALFLWDFFSEAVENAWPHADQLQWIHVAAAGVDKLMFDELAGSEVTVTNAQGFFDRPIAEFVLGAVLAQAKDFALSHRYKAERRWVHRETQRIQGQRAMVIGTGAIGRETARLLRAVGMEVRGVGRTARQEDPDFGVVVSSEELAEHAGWADHLINAAPLTPQTTGLISAEVFSAMRPEAHLVNIGRGESVDEPALIQALRSGGIGFASLDVFDREPLPEDSPLWALDNVLISAHMSGDVVGWSAALAEQFVENAERWLAGETLKNIVDKDKGYVPRH</sequence>
<evidence type="ECO:0000259" key="6">
    <source>
        <dbReference type="Pfam" id="PF02826"/>
    </source>
</evidence>
<dbReference type="CDD" id="cd05300">
    <property type="entry name" value="2-Hacid_dh_1"/>
    <property type="match status" value="1"/>
</dbReference>
<feature type="domain" description="D-isomer specific 2-hydroxyacid dehydrogenase catalytic" evidence="5">
    <location>
        <begin position="35"/>
        <end position="315"/>
    </location>
</feature>
<dbReference type="GO" id="GO:0051287">
    <property type="term" value="F:NAD binding"/>
    <property type="evidence" value="ECO:0007669"/>
    <property type="project" value="InterPro"/>
</dbReference>
<reference evidence="7" key="2">
    <citation type="submission" date="2020-09" db="EMBL/GenBank/DDBJ databases">
        <authorList>
            <person name="Sun Q."/>
            <person name="Zhou Y."/>
        </authorList>
    </citation>
    <scope>NUCLEOTIDE SEQUENCE</scope>
    <source>
        <strain evidence="7">CGMCC 1.15388</strain>
    </source>
</reference>
<feature type="domain" description="D-isomer specific 2-hydroxyacid dehydrogenase NAD-binding" evidence="6">
    <location>
        <begin position="111"/>
        <end position="284"/>
    </location>
</feature>
<dbReference type="Pfam" id="PF02826">
    <property type="entry name" value="2-Hacid_dh_C"/>
    <property type="match status" value="1"/>
</dbReference>
<reference evidence="7" key="1">
    <citation type="journal article" date="2014" name="Int. J. Syst. Evol. Microbiol.">
        <title>Complete genome sequence of Corynebacterium casei LMG S-19264T (=DSM 44701T), isolated from a smear-ripened cheese.</title>
        <authorList>
            <consortium name="US DOE Joint Genome Institute (JGI-PGF)"/>
            <person name="Walter F."/>
            <person name="Albersmeier A."/>
            <person name="Kalinowski J."/>
            <person name="Ruckert C."/>
        </authorList>
    </citation>
    <scope>NUCLEOTIDE SEQUENCE</scope>
    <source>
        <strain evidence="7">CGMCC 1.15388</strain>
    </source>
</reference>
<dbReference type="InterPro" id="IPR036291">
    <property type="entry name" value="NAD(P)-bd_dom_sf"/>
</dbReference>
<dbReference type="AlphaFoldDB" id="A0A917ERM2"/>
<gene>
    <name evidence="7" type="ORF">GCM10011401_24930</name>
</gene>
<organism evidence="7 8">
    <name type="scientific">Nesterenkonia cremea</name>
    <dbReference type="NCBI Taxonomy" id="1882340"/>
    <lineage>
        <taxon>Bacteria</taxon>
        <taxon>Bacillati</taxon>
        <taxon>Actinomycetota</taxon>
        <taxon>Actinomycetes</taxon>
        <taxon>Micrococcales</taxon>
        <taxon>Micrococcaceae</taxon>
        <taxon>Nesterenkonia</taxon>
    </lineage>
</organism>
<evidence type="ECO:0000313" key="8">
    <source>
        <dbReference type="Proteomes" id="UP000633136"/>
    </source>
</evidence>
<dbReference type="RefSeq" id="WP_188686254.1">
    <property type="nucleotide sequence ID" value="NZ_BMIS01000014.1"/>
</dbReference>
<dbReference type="InterPro" id="IPR006139">
    <property type="entry name" value="D-isomer_2_OHA_DH_cat_dom"/>
</dbReference>
<evidence type="ECO:0000256" key="4">
    <source>
        <dbReference type="RuleBase" id="RU003719"/>
    </source>
</evidence>
<dbReference type="PANTHER" id="PTHR43333">
    <property type="entry name" value="2-HACID_DH_C DOMAIN-CONTAINING PROTEIN"/>
    <property type="match status" value="1"/>
</dbReference>
<dbReference type="EMBL" id="BMIS01000014">
    <property type="protein sequence ID" value="GGE76580.1"/>
    <property type="molecule type" value="Genomic_DNA"/>
</dbReference>
<comment type="caution">
    <text evidence="7">The sequence shown here is derived from an EMBL/GenBank/DDBJ whole genome shotgun (WGS) entry which is preliminary data.</text>
</comment>
<dbReference type="GO" id="GO:0016616">
    <property type="term" value="F:oxidoreductase activity, acting on the CH-OH group of donors, NAD or NADP as acceptor"/>
    <property type="evidence" value="ECO:0007669"/>
    <property type="project" value="InterPro"/>
</dbReference>
<evidence type="ECO:0000256" key="1">
    <source>
        <dbReference type="ARBA" id="ARBA00005854"/>
    </source>
</evidence>
<evidence type="ECO:0000256" key="3">
    <source>
        <dbReference type="ARBA" id="ARBA00023027"/>
    </source>
</evidence>
<name>A0A917ERM2_9MICC</name>
<dbReference type="SUPFAM" id="SSF51735">
    <property type="entry name" value="NAD(P)-binding Rossmann-fold domains"/>
    <property type="match status" value="1"/>
</dbReference>
<comment type="similarity">
    <text evidence="1 4">Belongs to the D-isomer specific 2-hydroxyacid dehydrogenase family.</text>
</comment>
<dbReference type="InterPro" id="IPR006140">
    <property type="entry name" value="D-isomer_DH_NAD-bd"/>
</dbReference>
<dbReference type="PANTHER" id="PTHR43333:SF1">
    <property type="entry name" value="D-ISOMER SPECIFIC 2-HYDROXYACID DEHYDROGENASE NAD-BINDING DOMAIN-CONTAINING PROTEIN"/>
    <property type="match status" value="1"/>
</dbReference>
<keyword evidence="2 4" id="KW-0560">Oxidoreductase</keyword>
<dbReference type="Proteomes" id="UP000633136">
    <property type="component" value="Unassembled WGS sequence"/>
</dbReference>
<dbReference type="Pfam" id="PF00389">
    <property type="entry name" value="2-Hacid_dh"/>
    <property type="match status" value="1"/>
</dbReference>
<accession>A0A917ERM2</accession>
<dbReference type="Gene3D" id="3.40.50.720">
    <property type="entry name" value="NAD(P)-binding Rossmann-like Domain"/>
    <property type="match status" value="2"/>
</dbReference>
<proteinExistence type="inferred from homology"/>
<evidence type="ECO:0000256" key="2">
    <source>
        <dbReference type="ARBA" id="ARBA00023002"/>
    </source>
</evidence>
<keyword evidence="8" id="KW-1185">Reference proteome</keyword>
<dbReference type="SUPFAM" id="SSF52283">
    <property type="entry name" value="Formate/glycerate dehydrogenase catalytic domain-like"/>
    <property type="match status" value="1"/>
</dbReference>
<evidence type="ECO:0000313" key="7">
    <source>
        <dbReference type="EMBL" id="GGE76580.1"/>
    </source>
</evidence>
<keyword evidence="3" id="KW-0520">NAD</keyword>